<dbReference type="InterPro" id="IPR003754">
    <property type="entry name" value="4pyrrol_synth_uPrphyn_synth"/>
</dbReference>
<evidence type="ECO:0000313" key="3">
    <source>
        <dbReference type="Proteomes" id="UP000007812"/>
    </source>
</evidence>
<dbReference type="CDD" id="cd06578">
    <property type="entry name" value="HemD"/>
    <property type="match status" value="1"/>
</dbReference>
<dbReference type="GO" id="GO:0004852">
    <property type="term" value="F:uroporphyrinogen-III synthase activity"/>
    <property type="evidence" value="ECO:0007669"/>
    <property type="project" value="InterPro"/>
</dbReference>
<evidence type="ECO:0000313" key="2">
    <source>
        <dbReference type="EMBL" id="AEB95956.1"/>
    </source>
</evidence>
<dbReference type="EMBL" id="CP002656">
    <property type="protein sequence ID" value="AEB95956.1"/>
    <property type="molecule type" value="Genomic_DNA"/>
</dbReference>
<dbReference type="RefSeq" id="WP_013738454.1">
    <property type="nucleotide sequence ID" value="NC_015435.1"/>
</dbReference>
<accession>F4G169</accession>
<dbReference type="GeneID" id="10494042"/>
<proteinExistence type="predicted"/>
<dbReference type="KEGG" id="mcn:Mcup_1854"/>
<evidence type="ECO:0000259" key="1">
    <source>
        <dbReference type="Pfam" id="PF02602"/>
    </source>
</evidence>
<feature type="domain" description="Tetrapyrrole biosynthesis uroporphyrinogen III synthase" evidence="1">
    <location>
        <begin position="39"/>
        <end position="191"/>
    </location>
</feature>
<dbReference type="GO" id="GO:0033014">
    <property type="term" value="P:tetrapyrrole biosynthetic process"/>
    <property type="evidence" value="ECO:0007669"/>
    <property type="project" value="InterPro"/>
</dbReference>
<dbReference type="OrthoDB" id="36223at2157"/>
<organism evidence="2 3">
    <name type="scientific">Metallosphaera cuprina (strain Ar-4)</name>
    <dbReference type="NCBI Taxonomy" id="1006006"/>
    <lineage>
        <taxon>Archaea</taxon>
        <taxon>Thermoproteota</taxon>
        <taxon>Thermoprotei</taxon>
        <taxon>Sulfolobales</taxon>
        <taxon>Sulfolobaceae</taxon>
        <taxon>Metallosphaera</taxon>
    </lineage>
</organism>
<name>F4G169_METCR</name>
<dbReference type="AlphaFoldDB" id="F4G169"/>
<dbReference type="eggNOG" id="arCOG02048">
    <property type="taxonomic scope" value="Archaea"/>
</dbReference>
<dbReference type="STRING" id="1006006.Mcup_1854"/>
<dbReference type="InterPro" id="IPR036108">
    <property type="entry name" value="4pyrrol_syn_uPrphyn_synt_sf"/>
</dbReference>
<dbReference type="Proteomes" id="UP000007812">
    <property type="component" value="Chromosome"/>
</dbReference>
<dbReference type="Pfam" id="PF02602">
    <property type="entry name" value="HEM4"/>
    <property type="match status" value="1"/>
</dbReference>
<reference evidence="2 3" key="1">
    <citation type="journal article" date="2011" name="J. Bacteriol.">
        <title>Complete genome sequence of Metallosphaera cuprina, a metal sulfide-oxidizing archaeon from a hot spring.</title>
        <authorList>
            <person name="Liu L.J."/>
            <person name="You X.Y."/>
            <person name="Zheng H."/>
            <person name="Wang S."/>
            <person name="Jiang C.Y."/>
            <person name="Liu S.J."/>
        </authorList>
    </citation>
    <scope>NUCLEOTIDE SEQUENCE [LARGE SCALE GENOMIC DNA]</scope>
    <source>
        <strain evidence="2 3">Ar-4</strain>
    </source>
</reference>
<sequence length="219" mass="24838">MRVLYLRPEGSEVPQLDNVDVLNVPLFSPKCIDYSFKSETEAVGFTSVNSVRCFKDFDKISDLKVFSIGPVTAEELLKHGIRSEYPSKYTSKDLARLVLERQVRHFTSFRSAKASSEMKGILNLISYQEIFNYDLVLNEAKVQDAKKILEECSVQMVVLTSSLIAKTVANFLRDCYKVISIGPMTSTTLRSVKPELSFIESDISTIEGTIQEIEKFLRR</sequence>
<gene>
    <name evidence="2" type="ordered locus">Mcup_1854</name>
</gene>
<dbReference type="Gene3D" id="3.40.50.10090">
    <property type="match status" value="2"/>
</dbReference>
<protein>
    <submittedName>
        <fullName evidence="2">Uroporphyrinogen III synthase HEM4</fullName>
    </submittedName>
</protein>
<dbReference type="PATRIC" id="fig|1006006.8.peg.1859"/>
<keyword evidence="3" id="KW-1185">Reference proteome</keyword>
<dbReference type="SUPFAM" id="SSF69618">
    <property type="entry name" value="HemD-like"/>
    <property type="match status" value="1"/>
</dbReference>
<dbReference type="HOGENOM" id="CLU_1253635_0_0_2"/>